<name>A0A2N4TZC8_9BURK</name>
<gene>
    <name evidence="4" type="ORF">CR159_19920</name>
</gene>
<dbReference type="Gene3D" id="3.40.50.10890">
    <property type="match status" value="1"/>
</dbReference>
<dbReference type="RefSeq" id="WP_102071068.1">
    <property type="nucleotide sequence ID" value="NZ_PDNW01000027.1"/>
</dbReference>
<evidence type="ECO:0000313" key="4">
    <source>
        <dbReference type="EMBL" id="PLC48120.1"/>
    </source>
</evidence>
<dbReference type="InterPro" id="IPR036866">
    <property type="entry name" value="RibonucZ/Hydroxyglut_hydro"/>
</dbReference>
<accession>A0A2N4TZC8</accession>
<dbReference type="AlphaFoldDB" id="A0A2N4TZC8"/>
<comment type="caution">
    <text evidence="4">The sequence shown here is derived from an EMBL/GenBank/DDBJ whole genome shotgun (WGS) entry which is preliminary data.</text>
</comment>
<dbReference type="InterPro" id="IPR001279">
    <property type="entry name" value="Metallo-B-lactamas"/>
</dbReference>
<dbReference type="Pfam" id="PF10996">
    <property type="entry name" value="Beta-Casp"/>
    <property type="match status" value="1"/>
</dbReference>
<dbReference type="OrthoDB" id="9803916at2"/>
<feature type="domain" description="Beta-Casp" evidence="3">
    <location>
        <begin position="253"/>
        <end position="372"/>
    </location>
</feature>
<dbReference type="Pfam" id="PF07521">
    <property type="entry name" value="RMMBL"/>
    <property type="match status" value="1"/>
</dbReference>
<keyword evidence="1 4" id="KW-0378">Hydrolase</keyword>
<dbReference type="SUPFAM" id="SSF56281">
    <property type="entry name" value="Metallo-hydrolase/oxidoreductase"/>
    <property type="match status" value="1"/>
</dbReference>
<proteinExistence type="predicted"/>
<feature type="domain" description="Metallo-beta-lactamase" evidence="2">
    <location>
        <begin position="19"/>
        <end position="241"/>
    </location>
</feature>
<reference evidence="4 5" key="1">
    <citation type="submission" date="2017-10" db="EMBL/GenBank/DDBJ databases">
        <title>Two draft genome sequences of Pusillimonas sp. strains isolated from a nitrate- and radionuclide-contaminated groundwater in Russia.</title>
        <authorList>
            <person name="Grouzdev D.S."/>
            <person name="Tourova T.P."/>
            <person name="Goeva M.A."/>
            <person name="Babich T.L."/>
            <person name="Sokolova D.S."/>
            <person name="Abdullin R."/>
            <person name="Poltaraus A.B."/>
            <person name="Toshchakov S.V."/>
            <person name="Nazina T.N."/>
        </authorList>
    </citation>
    <scope>NUCLEOTIDE SEQUENCE [LARGE SCALE GENOMIC DNA]</scope>
    <source>
        <strain evidence="4 5">JR1/69-3-13</strain>
    </source>
</reference>
<dbReference type="Gene3D" id="3.60.15.10">
    <property type="entry name" value="Ribonuclease Z/Hydroxyacylglutathione hydrolase-like"/>
    <property type="match status" value="1"/>
</dbReference>
<dbReference type="PANTHER" id="PTHR11203:SF37">
    <property type="entry name" value="INTEGRATOR COMPLEX SUBUNIT 11"/>
    <property type="match status" value="1"/>
</dbReference>
<evidence type="ECO:0000313" key="5">
    <source>
        <dbReference type="Proteomes" id="UP000234190"/>
    </source>
</evidence>
<protein>
    <submittedName>
        <fullName evidence="4">MBL fold metallo-hydrolase</fullName>
    </submittedName>
</protein>
<dbReference type="EMBL" id="PDNW01000027">
    <property type="protein sequence ID" value="PLC48120.1"/>
    <property type="molecule type" value="Genomic_DNA"/>
</dbReference>
<dbReference type="InterPro" id="IPR011108">
    <property type="entry name" value="RMMBL"/>
</dbReference>
<evidence type="ECO:0000259" key="2">
    <source>
        <dbReference type="SMART" id="SM00849"/>
    </source>
</evidence>
<dbReference type="CDD" id="cd16295">
    <property type="entry name" value="TTHA0252-CPSF-like_MBL-fold"/>
    <property type="match status" value="1"/>
</dbReference>
<dbReference type="GO" id="GO:0016787">
    <property type="term" value="F:hydrolase activity"/>
    <property type="evidence" value="ECO:0007669"/>
    <property type="project" value="UniProtKB-KW"/>
</dbReference>
<dbReference type="PANTHER" id="PTHR11203">
    <property type="entry name" value="CLEAVAGE AND POLYADENYLATION SPECIFICITY FACTOR FAMILY MEMBER"/>
    <property type="match status" value="1"/>
</dbReference>
<sequence>MNNNIGPTLQFLGAAGTVTGSRYLVEANGRRVLVDCGLFQGYKQLRDRNWTPFPVDPTSIDAVVLTHAHLDHSGYVPALVKRGFRGRIHCTNATVALCGLLLPDSGHLLEEEAQYAARKGFSKHKEPVALYTERDARQSLRQLQGHAYELDIEVAPGIQARFHPAGHILGAAHISLDVQGQRLHFSGDLGRQHESLMNPPSSLPGCDVLVCESTYGNRSHVNVDQEAELGPIVRRVAARGGVIVIPAFAVGRAQALMLHLARLQQRGEIPSLPVYLDSPMAVNATRHYHAHHDEHHVSNEDCQRMYELATFVNSVDESKALDRRRVPMIIISASGMATGGRVLHHIEAFGSDYRNAILLSGYQAGGTRGAALAAGVRTLRMFGRDVPIRAEVVQLQGFSGHADATELLDWMRTAPSAPHMVYVTHGEPDAADTLRISIQRELGWQARVPEHLERVELEAAR</sequence>
<keyword evidence="5" id="KW-1185">Reference proteome</keyword>
<dbReference type="Pfam" id="PF00753">
    <property type="entry name" value="Lactamase_B"/>
    <property type="match status" value="1"/>
</dbReference>
<dbReference type="GO" id="GO:0004521">
    <property type="term" value="F:RNA endonuclease activity"/>
    <property type="evidence" value="ECO:0007669"/>
    <property type="project" value="TreeGrafter"/>
</dbReference>
<evidence type="ECO:0000256" key="1">
    <source>
        <dbReference type="ARBA" id="ARBA00022801"/>
    </source>
</evidence>
<dbReference type="SMART" id="SM00849">
    <property type="entry name" value="Lactamase_B"/>
    <property type="match status" value="1"/>
</dbReference>
<evidence type="ECO:0000259" key="3">
    <source>
        <dbReference type="SMART" id="SM01027"/>
    </source>
</evidence>
<dbReference type="SMART" id="SM01027">
    <property type="entry name" value="Beta-Casp"/>
    <property type="match status" value="1"/>
</dbReference>
<organism evidence="4 5">
    <name type="scientific">Pollutimonas subterranea</name>
    <dbReference type="NCBI Taxonomy" id="2045210"/>
    <lineage>
        <taxon>Bacteria</taxon>
        <taxon>Pseudomonadati</taxon>
        <taxon>Pseudomonadota</taxon>
        <taxon>Betaproteobacteria</taxon>
        <taxon>Burkholderiales</taxon>
        <taxon>Alcaligenaceae</taxon>
        <taxon>Pollutimonas</taxon>
    </lineage>
</organism>
<dbReference type="InterPro" id="IPR050698">
    <property type="entry name" value="MBL"/>
</dbReference>
<dbReference type="Proteomes" id="UP000234190">
    <property type="component" value="Unassembled WGS sequence"/>
</dbReference>
<dbReference type="InterPro" id="IPR022712">
    <property type="entry name" value="Beta_Casp"/>
</dbReference>